<feature type="signal peptide" evidence="2">
    <location>
        <begin position="1"/>
        <end position="23"/>
    </location>
</feature>
<keyword evidence="3" id="KW-0449">Lipoprotein</keyword>
<feature type="chain" id="PRO_5002682470" evidence="2">
    <location>
        <begin position="24"/>
        <end position="214"/>
    </location>
</feature>
<reference evidence="3 4" key="1">
    <citation type="journal article" date="2007" name="Nat. Biotechnol.">
        <title>Genome sequence and identification of candidate vaccine antigens from the animal pathogen Dichelobacter nodosus.</title>
        <authorList>
            <person name="Myers G.S."/>
            <person name="Parker D."/>
            <person name="Al-Hasani K."/>
            <person name="Kennan R.M."/>
            <person name="Seemann T."/>
            <person name="Ren Q."/>
            <person name="Badger J.H."/>
            <person name="Selengut J.D."/>
            <person name="Deboy R.T."/>
            <person name="Tettelin H."/>
            <person name="Boyce J.D."/>
            <person name="McCarl V.P."/>
            <person name="Han X."/>
            <person name="Nelson W.C."/>
            <person name="Madupu R."/>
            <person name="Mohamoud Y."/>
            <person name="Holley T."/>
            <person name="Fedorova N."/>
            <person name="Khouri H."/>
            <person name="Bottomley S.P."/>
            <person name="Whittington R.J."/>
            <person name="Adler B."/>
            <person name="Songer J.G."/>
            <person name="Rood J.I."/>
            <person name="Paulsen I.T."/>
        </authorList>
    </citation>
    <scope>NUCLEOTIDE SEQUENCE [LARGE SCALE GENOMIC DNA]</scope>
    <source>
        <strain evidence="3 4">VCS1703A</strain>
    </source>
</reference>
<dbReference type="KEGG" id="dno:DNO_0556"/>
<dbReference type="RefSeq" id="WP_012030890.1">
    <property type="nucleotide sequence ID" value="NC_009446.1"/>
</dbReference>
<keyword evidence="2" id="KW-0732">Signal</keyword>
<dbReference type="Proteomes" id="UP000000248">
    <property type="component" value="Chromosome"/>
</dbReference>
<dbReference type="STRING" id="246195.DNO_0556"/>
<dbReference type="EMBL" id="CP000513">
    <property type="protein sequence ID" value="ABQ13168.1"/>
    <property type="molecule type" value="Genomic_DNA"/>
</dbReference>
<protein>
    <submittedName>
        <fullName evidence="3">Conserved hypothetical lipoprotein</fullName>
    </submittedName>
</protein>
<keyword evidence="1" id="KW-0175">Coiled coil</keyword>
<dbReference type="HOGENOM" id="CLU_1265460_0_0_6"/>
<evidence type="ECO:0000256" key="2">
    <source>
        <dbReference type="SAM" id="SignalP"/>
    </source>
</evidence>
<evidence type="ECO:0000313" key="4">
    <source>
        <dbReference type="Proteomes" id="UP000000248"/>
    </source>
</evidence>
<evidence type="ECO:0000313" key="3">
    <source>
        <dbReference type="EMBL" id="ABQ13168.1"/>
    </source>
</evidence>
<feature type="coiled-coil region" evidence="1">
    <location>
        <begin position="68"/>
        <end position="150"/>
    </location>
</feature>
<dbReference type="OrthoDB" id="9780401at2"/>
<accession>A5EVI5</accession>
<dbReference type="Pfam" id="PF11172">
    <property type="entry name" value="DUF2959"/>
    <property type="match status" value="1"/>
</dbReference>
<dbReference type="AlphaFoldDB" id="A5EVI5"/>
<dbReference type="eggNOG" id="ENOG502ZBMT">
    <property type="taxonomic scope" value="Bacteria"/>
</dbReference>
<dbReference type="PROSITE" id="PS51257">
    <property type="entry name" value="PROKAR_LIPOPROTEIN"/>
    <property type="match status" value="1"/>
</dbReference>
<proteinExistence type="predicted"/>
<name>A5EVI5_DICNV</name>
<dbReference type="InterPro" id="IPR021342">
    <property type="entry name" value="DUF2959"/>
</dbReference>
<sequence length="214" mass="25136">MKRYFSMILVLAVVACSSTYYDAMEKFGVYKRDILVDRVVETRDAQNAAKKEFDSALMQFRSVVRFSGGDLEKEYKRLQNAYDRSQKAADEVSQRIRSIERVAQDLFREWQKELKLYENPMLREQSAAQLAQTQHEYRQLMQALKTVEAKMPPVLNVFRDQVLYLKHHLNAQAVSALHQEYRRIEYDVSQLIAQINRSINEANQFINKMKRAAS</sequence>
<gene>
    <name evidence="3" type="ordered locus">DNO_0556</name>
</gene>
<evidence type="ECO:0000256" key="1">
    <source>
        <dbReference type="SAM" id="Coils"/>
    </source>
</evidence>
<keyword evidence="4" id="KW-1185">Reference proteome</keyword>
<organism evidence="3 4">
    <name type="scientific">Dichelobacter nodosus (strain VCS1703A)</name>
    <dbReference type="NCBI Taxonomy" id="246195"/>
    <lineage>
        <taxon>Bacteria</taxon>
        <taxon>Pseudomonadati</taxon>
        <taxon>Pseudomonadota</taxon>
        <taxon>Gammaproteobacteria</taxon>
        <taxon>Cardiobacteriales</taxon>
        <taxon>Cardiobacteriaceae</taxon>
        <taxon>Dichelobacter</taxon>
    </lineage>
</organism>